<dbReference type="AlphaFoldDB" id="A0A5M3MYW8"/>
<evidence type="ECO:0000313" key="3">
    <source>
        <dbReference type="Proteomes" id="UP000053558"/>
    </source>
</evidence>
<dbReference type="OMA" id="DIFACEG"/>
<dbReference type="EMBL" id="JH711575">
    <property type="protein sequence ID" value="EIW84330.1"/>
    <property type="molecule type" value="Genomic_DNA"/>
</dbReference>
<sequence>MFATLFQVTLFCAIALQGVLADFTIDTPQFTQCEAANITWTQSQGPYDLIITPAEDPCGDAVVDLGEINGLSTSYTVNLAAGTQVVLSLQDSQGEEAWSGTITVDGSDNTSCLNSTSPTVSTGGTTMSAGAASSTPFAPAGAANAGTNPNSSGAMSTRPLGALSAIGAVAVAAAAFVL</sequence>
<organism evidence="2 3">
    <name type="scientific">Coniophora puteana (strain RWD-64-598)</name>
    <name type="common">Brown rot fungus</name>
    <dbReference type="NCBI Taxonomy" id="741705"/>
    <lineage>
        <taxon>Eukaryota</taxon>
        <taxon>Fungi</taxon>
        <taxon>Dikarya</taxon>
        <taxon>Basidiomycota</taxon>
        <taxon>Agaricomycotina</taxon>
        <taxon>Agaricomycetes</taxon>
        <taxon>Agaricomycetidae</taxon>
        <taxon>Boletales</taxon>
        <taxon>Coniophorineae</taxon>
        <taxon>Coniophoraceae</taxon>
        <taxon>Coniophora</taxon>
    </lineage>
</organism>
<dbReference type="OrthoDB" id="3259746at2759"/>
<protein>
    <submittedName>
        <fullName evidence="2">Uncharacterized protein</fullName>
    </submittedName>
</protein>
<keyword evidence="3" id="KW-1185">Reference proteome</keyword>
<dbReference type="KEGG" id="cput:CONPUDRAFT_135816"/>
<reference evidence="3" key="1">
    <citation type="journal article" date="2012" name="Science">
        <title>The Paleozoic origin of enzymatic lignin decomposition reconstructed from 31 fungal genomes.</title>
        <authorList>
            <person name="Floudas D."/>
            <person name="Binder M."/>
            <person name="Riley R."/>
            <person name="Barry K."/>
            <person name="Blanchette R.A."/>
            <person name="Henrissat B."/>
            <person name="Martinez A.T."/>
            <person name="Otillar R."/>
            <person name="Spatafora J.W."/>
            <person name="Yadav J.S."/>
            <person name="Aerts A."/>
            <person name="Benoit I."/>
            <person name="Boyd A."/>
            <person name="Carlson A."/>
            <person name="Copeland A."/>
            <person name="Coutinho P.M."/>
            <person name="de Vries R.P."/>
            <person name="Ferreira P."/>
            <person name="Findley K."/>
            <person name="Foster B."/>
            <person name="Gaskell J."/>
            <person name="Glotzer D."/>
            <person name="Gorecki P."/>
            <person name="Heitman J."/>
            <person name="Hesse C."/>
            <person name="Hori C."/>
            <person name="Igarashi K."/>
            <person name="Jurgens J.A."/>
            <person name="Kallen N."/>
            <person name="Kersten P."/>
            <person name="Kohler A."/>
            <person name="Kuees U."/>
            <person name="Kumar T.K.A."/>
            <person name="Kuo A."/>
            <person name="LaButti K."/>
            <person name="Larrondo L.F."/>
            <person name="Lindquist E."/>
            <person name="Ling A."/>
            <person name="Lombard V."/>
            <person name="Lucas S."/>
            <person name="Lundell T."/>
            <person name="Martin R."/>
            <person name="McLaughlin D.J."/>
            <person name="Morgenstern I."/>
            <person name="Morin E."/>
            <person name="Murat C."/>
            <person name="Nagy L.G."/>
            <person name="Nolan M."/>
            <person name="Ohm R.A."/>
            <person name="Patyshakuliyeva A."/>
            <person name="Rokas A."/>
            <person name="Ruiz-Duenas F.J."/>
            <person name="Sabat G."/>
            <person name="Salamov A."/>
            <person name="Samejima M."/>
            <person name="Schmutz J."/>
            <person name="Slot J.C."/>
            <person name="St John F."/>
            <person name="Stenlid J."/>
            <person name="Sun H."/>
            <person name="Sun S."/>
            <person name="Syed K."/>
            <person name="Tsang A."/>
            <person name="Wiebenga A."/>
            <person name="Young D."/>
            <person name="Pisabarro A."/>
            <person name="Eastwood D.C."/>
            <person name="Martin F."/>
            <person name="Cullen D."/>
            <person name="Grigoriev I.V."/>
            <person name="Hibbett D.S."/>
        </authorList>
    </citation>
    <scope>NUCLEOTIDE SEQUENCE [LARGE SCALE GENOMIC DNA]</scope>
    <source>
        <strain evidence="3">RWD-64-598 SS2</strain>
    </source>
</reference>
<proteinExistence type="predicted"/>
<accession>A0A5M3MYW8</accession>
<dbReference type="Proteomes" id="UP000053558">
    <property type="component" value="Unassembled WGS sequence"/>
</dbReference>
<gene>
    <name evidence="2" type="ORF">CONPUDRAFT_135816</name>
</gene>
<dbReference type="PANTHER" id="PTHR37487">
    <property type="entry name" value="CHROMOSOME 1, WHOLE GENOME SHOTGUN SEQUENCE"/>
    <property type="match status" value="1"/>
</dbReference>
<dbReference type="RefSeq" id="XP_007766055.1">
    <property type="nucleotide sequence ID" value="XM_007767865.1"/>
</dbReference>
<feature type="chain" id="PRO_5024452235" evidence="1">
    <location>
        <begin position="22"/>
        <end position="178"/>
    </location>
</feature>
<comment type="caution">
    <text evidence="2">The sequence shown here is derived from an EMBL/GenBank/DDBJ whole genome shotgun (WGS) entry which is preliminary data.</text>
</comment>
<dbReference type="GeneID" id="19200807"/>
<evidence type="ECO:0000313" key="2">
    <source>
        <dbReference type="EMBL" id="EIW84330.1"/>
    </source>
</evidence>
<name>A0A5M3MYW8_CONPW</name>
<evidence type="ECO:0000256" key="1">
    <source>
        <dbReference type="SAM" id="SignalP"/>
    </source>
</evidence>
<feature type="signal peptide" evidence="1">
    <location>
        <begin position="1"/>
        <end position="21"/>
    </location>
</feature>
<dbReference type="PANTHER" id="PTHR37487:SF3">
    <property type="entry name" value="CLEAVAGE_POLYADENYLATION SPECIFICITY FACTOR A SUBUNIT N-TERMINAL DOMAIN-CONTAINING PROTEIN"/>
    <property type="match status" value="1"/>
</dbReference>
<keyword evidence="1" id="KW-0732">Signal</keyword>